<dbReference type="GeneID" id="111023551"/>
<keyword evidence="6 8" id="KW-0611">Plant defense</keyword>
<gene>
    <name evidence="11" type="primary">LOC111023551</name>
</gene>
<evidence type="ECO:0000256" key="5">
    <source>
        <dbReference type="ARBA" id="ARBA00022801"/>
    </source>
</evidence>
<dbReference type="PRINTS" id="PR00396">
    <property type="entry name" value="SHIGARICIN"/>
</dbReference>
<keyword evidence="5 8" id="KW-0378">Hydrolase</keyword>
<dbReference type="OrthoDB" id="1704365at2759"/>
<evidence type="ECO:0000256" key="3">
    <source>
        <dbReference type="ARBA" id="ARBA00012001"/>
    </source>
</evidence>
<dbReference type="EC" id="3.2.2.22" evidence="3 8"/>
<keyword evidence="7 8" id="KW-0652">Protein synthesis inhibitor</keyword>
<comment type="catalytic activity">
    <reaction evidence="1 8">
        <text>Endohydrolysis of the N-glycosidic bond at one specific adenosine on the 28S rRNA.</text>
        <dbReference type="EC" id="3.2.2.22"/>
    </reaction>
</comment>
<protein>
    <recommendedName>
        <fullName evidence="3 8">rRNA N-glycosylase</fullName>
        <ecNumber evidence="3 8">3.2.2.22</ecNumber>
    </recommendedName>
</protein>
<evidence type="ECO:0000313" key="11">
    <source>
        <dbReference type="RefSeq" id="XP_022156707.1"/>
    </source>
</evidence>
<dbReference type="GO" id="GO:0030598">
    <property type="term" value="F:rRNA N-glycosylase activity"/>
    <property type="evidence" value="ECO:0007669"/>
    <property type="project" value="UniProtKB-EC"/>
</dbReference>
<dbReference type="KEGG" id="mcha:111023551"/>
<evidence type="ECO:0000313" key="10">
    <source>
        <dbReference type="Proteomes" id="UP000504603"/>
    </source>
</evidence>
<dbReference type="GO" id="GO:0006952">
    <property type="term" value="P:defense response"/>
    <property type="evidence" value="ECO:0007669"/>
    <property type="project" value="UniProtKB-KW"/>
</dbReference>
<dbReference type="SMR" id="A0A6J1DSN8"/>
<dbReference type="Gene3D" id="3.40.420.10">
    <property type="entry name" value="Ricin (A subunit), domain 1"/>
    <property type="match status" value="1"/>
</dbReference>
<dbReference type="InterPro" id="IPR001574">
    <property type="entry name" value="Ribosome_inactivat_prot"/>
</dbReference>
<dbReference type="InterPro" id="IPR017988">
    <property type="entry name" value="Ribosome_inactivat_prot_CS"/>
</dbReference>
<dbReference type="RefSeq" id="XP_022156707.1">
    <property type="nucleotide sequence ID" value="XM_022301015.1"/>
</dbReference>
<keyword evidence="4 8" id="KW-0800">Toxin</keyword>
<evidence type="ECO:0000256" key="1">
    <source>
        <dbReference type="ARBA" id="ARBA00000237"/>
    </source>
</evidence>
<dbReference type="PANTHER" id="PTHR33453:SF34">
    <property type="entry name" value="RIBOSOME-INACTIVATING PROTEIN"/>
    <property type="match status" value="1"/>
</dbReference>
<comment type="similarity">
    <text evidence="2">Belongs to the ribosome-inactivating protein family. Type 1 RIP subfamily.</text>
</comment>
<accession>A0A6J1DSN8</accession>
<keyword evidence="10" id="KW-1185">Reference proteome</keyword>
<reference evidence="11" key="1">
    <citation type="submission" date="2025-08" db="UniProtKB">
        <authorList>
            <consortium name="RefSeq"/>
        </authorList>
    </citation>
    <scope>IDENTIFICATION</scope>
    <source>
        <strain evidence="11">OHB3-1</strain>
    </source>
</reference>
<dbReference type="GO" id="GO:0090729">
    <property type="term" value="F:toxin activity"/>
    <property type="evidence" value="ECO:0007669"/>
    <property type="project" value="UniProtKB-KW"/>
</dbReference>
<keyword evidence="9" id="KW-0732">Signal</keyword>
<evidence type="ECO:0000256" key="9">
    <source>
        <dbReference type="SAM" id="SignalP"/>
    </source>
</evidence>
<feature type="signal peptide" evidence="9">
    <location>
        <begin position="1"/>
        <end position="23"/>
    </location>
</feature>
<dbReference type="PANTHER" id="PTHR33453">
    <property type="match status" value="1"/>
</dbReference>
<dbReference type="RefSeq" id="NP_001406540.1">
    <property type="nucleotide sequence ID" value="NM_001419611.1"/>
</dbReference>
<evidence type="ECO:0000256" key="6">
    <source>
        <dbReference type="ARBA" id="ARBA00022821"/>
    </source>
</evidence>
<dbReference type="PROSITE" id="PS00275">
    <property type="entry name" value="SHIGA_RICIN"/>
    <property type="match status" value="1"/>
</dbReference>
<evidence type="ECO:0000256" key="8">
    <source>
        <dbReference type="RuleBase" id="RU004915"/>
    </source>
</evidence>
<dbReference type="Gene3D" id="4.10.470.10">
    <property type="entry name" value="Ricin (A Subunit), domain 2"/>
    <property type="match status" value="1"/>
</dbReference>
<name>A0A6J1DSN8_MOMCH</name>
<dbReference type="InterPro" id="IPR036041">
    <property type="entry name" value="Ribosome-inact_prot_sf"/>
</dbReference>
<evidence type="ECO:0000256" key="4">
    <source>
        <dbReference type="ARBA" id="ARBA00022656"/>
    </source>
</evidence>
<dbReference type="GO" id="GO:0017148">
    <property type="term" value="P:negative regulation of translation"/>
    <property type="evidence" value="ECO:0007669"/>
    <property type="project" value="UniProtKB-KW"/>
</dbReference>
<evidence type="ECO:0000256" key="2">
    <source>
        <dbReference type="ARBA" id="ARBA00008544"/>
    </source>
</evidence>
<dbReference type="InterPro" id="IPR017989">
    <property type="entry name" value="Ribosome_inactivat_1/2"/>
</dbReference>
<evidence type="ECO:0000256" key="7">
    <source>
        <dbReference type="ARBA" id="ARBA00023193"/>
    </source>
</evidence>
<proteinExistence type="inferred from homology"/>
<dbReference type="AlphaFoldDB" id="A0A6J1DSN8"/>
<sequence>MSRFSVLSFLILAIFLGGSIVKGDVSFRLSGADPRSYGMFIKDLRNALPFREKVYNIPLLLPSVSGAGRYLLMHLFNYDGKTITVAVDVTNVYIMGYLADTTSYFFNEPAAELASQYVFRDARRKITLPYSGNYERLQIAAGKPREKIPIGLPALDSAISTLLHYDSTAAAGALLVLIQTTAEAARFKYIEQQIQERAYRDEVPSLATISLENSWSGLSKQIQLAQGNNGIFRTPIVLVDNKGNRVQITNVTSKVVTSNIQLLLNTRNIAEGDNGDVSTTHGFSSY</sequence>
<dbReference type="Pfam" id="PF00161">
    <property type="entry name" value="RIP"/>
    <property type="match status" value="1"/>
</dbReference>
<dbReference type="InterPro" id="IPR016138">
    <property type="entry name" value="Ribosome_inactivat_prot_sub1"/>
</dbReference>
<organism evidence="10 11">
    <name type="scientific">Momordica charantia</name>
    <name type="common">Bitter gourd</name>
    <name type="synonym">Balsam pear</name>
    <dbReference type="NCBI Taxonomy" id="3673"/>
    <lineage>
        <taxon>Eukaryota</taxon>
        <taxon>Viridiplantae</taxon>
        <taxon>Streptophyta</taxon>
        <taxon>Embryophyta</taxon>
        <taxon>Tracheophyta</taxon>
        <taxon>Spermatophyta</taxon>
        <taxon>Magnoliopsida</taxon>
        <taxon>eudicotyledons</taxon>
        <taxon>Gunneridae</taxon>
        <taxon>Pentapetalae</taxon>
        <taxon>rosids</taxon>
        <taxon>fabids</taxon>
        <taxon>Cucurbitales</taxon>
        <taxon>Cucurbitaceae</taxon>
        <taxon>Momordiceae</taxon>
        <taxon>Momordica</taxon>
    </lineage>
</organism>
<dbReference type="InterPro" id="IPR016139">
    <property type="entry name" value="Ribosome_inactivat_prot_sub2"/>
</dbReference>
<dbReference type="SUPFAM" id="SSF56371">
    <property type="entry name" value="Ribosome inactivating proteins (RIP)"/>
    <property type="match status" value="1"/>
</dbReference>
<feature type="chain" id="PRO_5026905426" description="rRNA N-glycosylase" evidence="9">
    <location>
        <begin position="24"/>
        <end position="286"/>
    </location>
</feature>
<dbReference type="Proteomes" id="UP000504603">
    <property type="component" value="Unplaced"/>
</dbReference>